<dbReference type="Proteomes" id="UP001447842">
    <property type="component" value="Chromosome"/>
</dbReference>
<gene>
    <name evidence="2" type="ORF">WCY31_07830</name>
</gene>
<organism evidence="2 3">
    <name type="scientific">Sulfurimonas diazotrophicus</name>
    <dbReference type="NCBI Taxonomy" id="3131939"/>
    <lineage>
        <taxon>Bacteria</taxon>
        <taxon>Pseudomonadati</taxon>
        <taxon>Campylobacterota</taxon>
        <taxon>Epsilonproteobacteria</taxon>
        <taxon>Campylobacterales</taxon>
        <taxon>Sulfurimonadaceae</taxon>
        <taxon>Sulfurimonas</taxon>
    </lineage>
</organism>
<evidence type="ECO:0000313" key="2">
    <source>
        <dbReference type="EMBL" id="XAU14164.1"/>
    </source>
</evidence>
<dbReference type="RefSeq" id="WP_345971973.1">
    <property type="nucleotide sequence ID" value="NZ_CP147920.1"/>
</dbReference>
<evidence type="ECO:0000313" key="3">
    <source>
        <dbReference type="Proteomes" id="UP001447842"/>
    </source>
</evidence>
<keyword evidence="3" id="KW-1185">Reference proteome</keyword>
<name>A0ABZ3H779_9BACT</name>
<feature type="signal peptide" evidence="1">
    <location>
        <begin position="1"/>
        <end position="19"/>
    </location>
</feature>
<feature type="chain" id="PRO_5046056933" evidence="1">
    <location>
        <begin position="20"/>
        <end position="83"/>
    </location>
</feature>
<protein>
    <submittedName>
        <fullName evidence="2">Uncharacterized protein</fullName>
    </submittedName>
</protein>
<evidence type="ECO:0000256" key="1">
    <source>
        <dbReference type="SAM" id="SignalP"/>
    </source>
</evidence>
<sequence>MKRFIPWSAAALAAATLYAAAPLVPQPPQVREIVRLHAHPEAVEKPAAVPAGAKPAKDFGKLHDRELPNIFYLPKPEVSDEAQ</sequence>
<keyword evidence="1" id="KW-0732">Signal</keyword>
<dbReference type="EMBL" id="CP147920">
    <property type="protein sequence ID" value="XAU14164.1"/>
    <property type="molecule type" value="Genomic_DNA"/>
</dbReference>
<proteinExistence type="predicted"/>
<reference evidence="2 3" key="1">
    <citation type="submission" date="2024-03" db="EMBL/GenBank/DDBJ databases">
        <title>Sulfurimonas sp. HSL3-1.</title>
        <authorList>
            <person name="Wang S."/>
        </authorList>
    </citation>
    <scope>NUCLEOTIDE SEQUENCE [LARGE SCALE GENOMIC DNA]</scope>
    <source>
        <strain evidence="2 3">HSL3-1</strain>
    </source>
</reference>
<accession>A0ABZ3H779</accession>